<keyword evidence="3" id="KW-0560">Oxidoreductase</keyword>
<evidence type="ECO:0000256" key="2">
    <source>
        <dbReference type="ARBA" id="ARBA00022643"/>
    </source>
</evidence>
<evidence type="ECO:0000256" key="1">
    <source>
        <dbReference type="ARBA" id="ARBA00022630"/>
    </source>
</evidence>
<evidence type="ECO:0000313" key="4">
    <source>
        <dbReference type="EMBL" id="MPM08223.1"/>
    </source>
</evidence>
<dbReference type="EMBL" id="VSSQ01001427">
    <property type="protein sequence ID" value="MPM08223.1"/>
    <property type="molecule type" value="Genomic_DNA"/>
</dbReference>
<dbReference type="PANTHER" id="PTHR32332:SF18">
    <property type="entry name" value="2-NITROPROPANE DIOXYGENASE"/>
    <property type="match status" value="1"/>
</dbReference>
<dbReference type="CDD" id="cd04730">
    <property type="entry name" value="NPD_like"/>
    <property type="match status" value="1"/>
</dbReference>
<name>A0A644X1Q9_9ZZZZ</name>
<dbReference type="SUPFAM" id="SSF51412">
    <property type="entry name" value="Inosine monophosphate dehydrogenase (IMPDH)"/>
    <property type="match status" value="1"/>
</dbReference>
<organism evidence="4">
    <name type="scientific">bioreactor metagenome</name>
    <dbReference type="NCBI Taxonomy" id="1076179"/>
    <lineage>
        <taxon>unclassified sequences</taxon>
        <taxon>metagenomes</taxon>
        <taxon>ecological metagenomes</taxon>
    </lineage>
</organism>
<evidence type="ECO:0000256" key="3">
    <source>
        <dbReference type="ARBA" id="ARBA00023002"/>
    </source>
</evidence>
<dbReference type="Gene3D" id="3.20.20.70">
    <property type="entry name" value="Aldolase class I"/>
    <property type="match status" value="1"/>
</dbReference>
<reference evidence="4" key="1">
    <citation type="submission" date="2019-08" db="EMBL/GenBank/DDBJ databases">
        <authorList>
            <person name="Kucharzyk K."/>
            <person name="Murdoch R.W."/>
            <person name="Higgins S."/>
            <person name="Loffler F."/>
        </authorList>
    </citation>
    <scope>NUCLEOTIDE SEQUENCE</scope>
</reference>
<dbReference type="AlphaFoldDB" id="A0A644X1Q9"/>
<dbReference type="GO" id="GO:0018580">
    <property type="term" value="F:nitronate monooxygenase activity"/>
    <property type="evidence" value="ECO:0007669"/>
    <property type="project" value="InterPro"/>
</dbReference>
<dbReference type="PANTHER" id="PTHR32332">
    <property type="entry name" value="2-NITROPROPANE DIOXYGENASE"/>
    <property type="match status" value="1"/>
</dbReference>
<proteinExistence type="predicted"/>
<dbReference type="InterPro" id="IPR013785">
    <property type="entry name" value="Aldolase_TIM"/>
</dbReference>
<gene>
    <name evidence="4" type="ORF">SDC9_54535</name>
</gene>
<comment type="caution">
    <text evidence="4">The sequence shown here is derived from an EMBL/GenBank/DDBJ whole genome shotgun (WGS) entry which is preliminary data.</text>
</comment>
<accession>A0A644X1Q9</accession>
<dbReference type="InterPro" id="IPR004136">
    <property type="entry name" value="NMO"/>
</dbReference>
<keyword evidence="1" id="KW-0285">Flavoprotein</keyword>
<sequence>MNLPQIELNGLTATVPIVQGAMGIGVSGARLAAAVANEGGIGMISGVNIGYRELDFSNHTFEVNLRALVSEIRKARQLAPNGIIGLNLLVAMNQYQELAKAAVDEGIDLIVSGAGLPLKLPGIVKGFKTRIAPIVSSGKAAEIILKYWNQHFDTTADMVVVEGTEAGGHLGYSPEVLAGPDKPKLLDTVKEVIEAVKPFGEKFKKHIPVIAGGGIFDGSDIAECIRAGADGVQMATRFVATDECDADRAYKEAYVNAKEEDIVIIKSPVGMPGRALNNTFIKRVAECGDDIRGCFGCLKGCNPKVAPYCISKALINAVTGKVDDGLIFVGSNVHRVKEIVPVRELIAELKNGAEAALAGC</sequence>
<dbReference type="Pfam" id="PF03060">
    <property type="entry name" value="NMO"/>
    <property type="match status" value="1"/>
</dbReference>
<keyword evidence="2" id="KW-0288">FMN</keyword>
<protein>
    <submittedName>
        <fullName evidence="4">Uncharacterized protein</fullName>
    </submittedName>
</protein>